<dbReference type="SUPFAM" id="SSF56601">
    <property type="entry name" value="beta-lactamase/transpeptidase-like"/>
    <property type="match status" value="1"/>
</dbReference>
<proteinExistence type="predicted"/>
<accession>A0A7K1S5U3</accession>
<reference evidence="3 4" key="1">
    <citation type="submission" date="2019-12" db="EMBL/GenBank/DDBJ databases">
        <title>Spirosoma sp. HMF4905 genome sequencing and assembly.</title>
        <authorList>
            <person name="Kang H."/>
            <person name="Cha I."/>
            <person name="Kim H."/>
            <person name="Joh K."/>
        </authorList>
    </citation>
    <scope>NUCLEOTIDE SEQUENCE [LARGE SCALE GENOMIC DNA]</scope>
    <source>
        <strain evidence="3 4">HMF4905</strain>
    </source>
</reference>
<dbReference type="GO" id="GO:0016787">
    <property type="term" value="F:hydrolase activity"/>
    <property type="evidence" value="ECO:0007669"/>
    <property type="project" value="UniProtKB-KW"/>
</dbReference>
<dbReference type="Pfam" id="PF00144">
    <property type="entry name" value="Beta-lactamase"/>
    <property type="match status" value="1"/>
</dbReference>
<dbReference type="PANTHER" id="PTHR46825:SF9">
    <property type="entry name" value="BETA-LACTAMASE-RELATED DOMAIN-CONTAINING PROTEIN"/>
    <property type="match status" value="1"/>
</dbReference>
<keyword evidence="3" id="KW-0378">Hydrolase</keyword>
<comment type="caution">
    <text evidence="3">The sequence shown here is derived from an EMBL/GenBank/DDBJ whole genome shotgun (WGS) entry which is preliminary data.</text>
</comment>
<dbReference type="InterPro" id="IPR012338">
    <property type="entry name" value="Beta-lactam/transpept-like"/>
</dbReference>
<organism evidence="3 4">
    <name type="scientific">Spirosoma arboris</name>
    <dbReference type="NCBI Taxonomy" id="2682092"/>
    <lineage>
        <taxon>Bacteria</taxon>
        <taxon>Pseudomonadati</taxon>
        <taxon>Bacteroidota</taxon>
        <taxon>Cytophagia</taxon>
        <taxon>Cytophagales</taxon>
        <taxon>Cytophagaceae</taxon>
        <taxon>Spirosoma</taxon>
    </lineage>
</organism>
<feature type="signal peptide" evidence="1">
    <location>
        <begin position="1"/>
        <end position="22"/>
    </location>
</feature>
<evidence type="ECO:0000313" key="3">
    <source>
        <dbReference type="EMBL" id="MVM29026.1"/>
    </source>
</evidence>
<evidence type="ECO:0000256" key="1">
    <source>
        <dbReference type="SAM" id="SignalP"/>
    </source>
</evidence>
<keyword evidence="4" id="KW-1185">Reference proteome</keyword>
<gene>
    <name evidence="3" type="ORF">GO755_03195</name>
</gene>
<dbReference type="EMBL" id="WPIN01000001">
    <property type="protein sequence ID" value="MVM29026.1"/>
    <property type="molecule type" value="Genomic_DNA"/>
</dbReference>
<dbReference type="InterPro" id="IPR001466">
    <property type="entry name" value="Beta-lactam-related"/>
</dbReference>
<dbReference type="InterPro" id="IPR050491">
    <property type="entry name" value="AmpC-like"/>
</dbReference>
<dbReference type="RefSeq" id="WP_157583108.1">
    <property type="nucleotide sequence ID" value="NZ_WPIN01000001.1"/>
</dbReference>
<protein>
    <submittedName>
        <fullName evidence="3">Serine hydrolase</fullName>
    </submittedName>
</protein>
<keyword evidence="1" id="KW-0732">Signal</keyword>
<dbReference type="PANTHER" id="PTHR46825">
    <property type="entry name" value="D-ALANYL-D-ALANINE-CARBOXYPEPTIDASE/ENDOPEPTIDASE AMPH"/>
    <property type="match status" value="1"/>
</dbReference>
<evidence type="ECO:0000259" key="2">
    <source>
        <dbReference type="Pfam" id="PF00144"/>
    </source>
</evidence>
<feature type="domain" description="Beta-lactamase-related" evidence="2">
    <location>
        <begin position="40"/>
        <end position="348"/>
    </location>
</feature>
<dbReference type="Proteomes" id="UP000436006">
    <property type="component" value="Unassembled WGS sequence"/>
</dbReference>
<name>A0A7K1S5U3_9BACT</name>
<evidence type="ECO:0000313" key="4">
    <source>
        <dbReference type="Proteomes" id="UP000436006"/>
    </source>
</evidence>
<dbReference type="AlphaFoldDB" id="A0A7K1S5U3"/>
<dbReference type="Gene3D" id="3.40.710.10">
    <property type="entry name" value="DD-peptidase/beta-lactamase superfamily"/>
    <property type="match status" value="1"/>
</dbReference>
<sequence length="576" mass="64406">MKSLIPILYTLALVSYSVITQAQSPKLAAKADSLFAEWNKPGSPGAAVGVVSKGKLIYAKGFGEADVETGAPIGPETIFHVASVSKQFTAYAIVLLAQEGKLSLDDDIHKYLPEVPDFGKTITIRHLIHHISGMRDQWNLLTMAGWQMDDVITKEHIFNIVKRQRELNFDPGAEFSYSNTGYTLLAEIVSRVGKQPFRDWMEQRIFKPLGMTKSLFYDDHERIVKGRSYSFYKPDSSNTYKKSVLSYANAGATSLFTTVNDLARWIGNFRSPTVGDKATMTQMLERGRLTKGDTLPYAFALSHGKHKGLDYYGHSGGDAGFRSFICYFPKEDYGFIILSNLGEFNPVKKSLDLASIYLAPYIKEDKPVVKASAPASTTGTYAFNPTRFDPYIGEYALTEDAGFTLTFSRTDNHYFVRPTGQPQSEIFPLNDSTFMSKIVDAQVIFHHPTSDKVNQITLVQNGRHPGTRVKPSSISAADKQQLIGKYYSPELETFYAITLQADTLKMVHIHHGEATVSMDVKNHLKVPWWFMSSVDIVRDSADQVIGFRASNGRVRNLWFRRLPTDFGTEKAPTAAK</sequence>
<feature type="chain" id="PRO_5029829436" evidence="1">
    <location>
        <begin position="23"/>
        <end position="576"/>
    </location>
</feature>